<proteinExistence type="predicted"/>
<name>A0ACD4DC68_9NOCA</name>
<sequence length="489" mass="51120">MTTSFSDLGVPRPLVAALGDAGITSPFPIQVDTLPDTLAGRDVLGRGRTGSGKTLAFSIPLTARLRGAATRAAGRPRGLVLAPTRELATQIAATVEPLAHASGLRVTTIFGGVSQNRQVEALRRGVDIVIACPGRLEDLMRQKFVSLDDIEITVLDEADHMADLGFLPGVTRILAATPKDGQRLLFSATLDRGVDKLVTRFLNDPVLHSVDEAHSPVAAMTHHVFDVPGVEAKKELVRTLASGTGRRILFMRTKHQARKLAKQLTESGIPAVDLHGNLSQNARDRNLAAFSSGEARVLVATDVAARGVHVDDVELVVHVDPPAEHKAYLHRSGRTARAGSAGDVVTIVLPDQRKDLATIMRKAAIDVTPMKVTADSEHVLNLVGEIAPLVTPTPKQTTSNASSRPQRDGGRRRSGGAPRQGTSGAPRQGSGERRGNGSGRRGGSGQRSAAAGGRSGATTGGRSGAAAGGRSGAAAGGHRRSQGRTSAAR</sequence>
<dbReference type="EMBL" id="CP107551">
    <property type="protein sequence ID" value="UYP17684.1"/>
    <property type="molecule type" value="Genomic_DNA"/>
</dbReference>
<dbReference type="Proteomes" id="UP001156484">
    <property type="component" value="Chromosome"/>
</dbReference>
<gene>
    <name evidence="1" type="ORF">OED52_13460</name>
</gene>
<keyword evidence="1" id="KW-0547">Nucleotide-binding</keyword>
<accession>A0ACD4DC68</accession>
<keyword evidence="1" id="KW-0378">Hydrolase</keyword>
<keyword evidence="1" id="KW-0067">ATP-binding</keyword>
<evidence type="ECO:0000313" key="2">
    <source>
        <dbReference type="Proteomes" id="UP001156484"/>
    </source>
</evidence>
<keyword evidence="1" id="KW-0347">Helicase</keyword>
<evidence type="ECO:0000313" key="1">
    <source>
        <dbReference type="EMBL" id="UYP17684.1"/>
    </source>
</evidence>
<organism evidence="1 2">
    <name type="scientific">Rhodococcus sacchari</name>
    <dbReference type="NCBI Taxonomy" id="2962047"/>
    <lineage>
        <taxon>Bacteria</taxon>
        <taxon>Bacillati</taxon>
        <taxon>Actinomycetota</taxon>
        <taxon>Actinomycetes</taxon>
        <taxon>Mycobacteriales</taxon>
        <taxon>Nocardiaceae</taxon>
        <taxon>Rhodococcus</taxon>
    </lineage>
</organism>
<keyword evidence="2" id="KW-1185">Reference proteome</keyword>
<protein>
    <submittedName>
        <fullName evidence="1">DEAD/DEAH box helicase</fullName>
    </submittedName>
</protein>
<reference evidence="1" key="1">
    <citation type="submission" date="2022-10" db="EMBL/GenBank/DDBJ databases">
        <title>Rhodococcus ferula Z13 complete genome.</title>
        <authorList>
            <person name="Long X."/>
            <person name="Zang M."/>
        </authorList>
    </citation>
    <scope>NUCLEOTIDE SEQUENCE</scope>
    <source>
        <strain evidence="1">Z13</strain>
    </source>
</reference>